<feature type="transmembrane region" description="Helical" evidence="6">
    <location>
        <begin position="135"/>
        <end position="159"/>
    </location>
</feature>
<dbReference type="InterPro" id="IPR001123">
    <property type="entry name" value="LeuE-type"/>
</dbReference>
<feature type="transmembrane region" description="Helical" evidence="6">
    <location>
        <begin position="40"/>
        <end position="61"/>
    </location>
</feature>
<sequence length="205" mass="23144">MYIQDILTGLTFGIAAGLSPGPLMALLISETIKGHKKNGIFVSISPVITDIPILLLSLFILDRIRNIEYMTEIISVIGAFVLFYFGYKNIKIETYHVETDITGSLKKGILLNILNPYTYLFWFFIGAPYVEKAGFTGGILFTVSFFIGITGSMMLIALFTEKIKKFIESRYYIYLLRFIGIVFILFGIFLLKDAYHLLLSLTSSL</sequence>
<feature type="transmembrane region" description="Helical" evidence="6">
    <location>
        <begin position="108"/>
        <end position="129"/>
    </location>
</feature>
<dbReference type="Proteomes" id="UP000219036">
    <property type="component" value="Unassembled WGS sequence"/>
</dbReference>
<dbReference type="PANTHER" id="PTHR38825">
    <property type="entry name" value="LYSINE EXPORTER PROTEIN (LYSE/YGGA)"/>
    <property type="match status" value="1"/>
</dbReference>
<accession>A0A285NQ50</accession>
<dbReference type="Pfam" id="PF01810">
    <property type="entry name" value="LysE"/>
    <property type="match status" value="1"/>
</dbReference>
<dbReference type="EMBL" id="OBEI01000012">
    <property type="protein sequence ID" value="SNZ11097.1"/>
    <property type="molecule type" value="Genomic_DNA"/>
</dbReference>
<evidence type="ECO:0000256" key="1">
    <source>
        <dbReference type="ARBA" id="ARBA00004651"/>
    </source>
</evidence>
<dbReference type="GO" id="GO:0006865">
    <property type="term" value="P:amino acid transport"/>
    <property type="evidence" value="ECO:0007669"/>
    <property type="project" value="InterPro"/>
</dbReference>
<comment type="subcellular location">
    <subcellularLocation>
        <location evidence="1">Cell membrane</location>
        <topology evidence="1">Multi-pass membrane protein</topology>
    </subcellularLocation>
</comment>
<evidence type="ECO:0000256" key="5">
    <source>
        <dbReference type="ARBA" id="ARBA00023136"/>
    </source>
</evidence>
<dbReference type="AlphaFoldDB" id="A0A285NQ50"/>
<gene>
    <name evidence="7" type="ORF">SAMN06265182_2005</name>
</gene>
<keyword evidence="5 6" id="KW-0472">Membrane</keyword>
<evidence type="ECO:0000256" key="3">
    <source>
        <dbReference type="ARBA" id="ARBA00022692"/>
    </source>
</evidence>
<reference evidence="8" key="1">
    <citation type="submission" date="2017-09" db="EMBL/GenBank/DDBJ databases">
        <authorList>
            <person name="Varghese N."/>
            <person name="Submissions S."/>
        </authorList>
    </citation>
    <scope>NUCLEOTIDE SEQUENCE [LARGE SCALE GENOMIC DNA]</scope>
    <source>
        <strain evidence="8">DSM 15103</strain>
    </source>
</reference>
<evidence type="ECO:0000313" key="8">
    <source>
        <dbReference type="Proteomes" id="UP000219036"/>
    </source>
</evidence>
<feature type="transmembrane region" description="Helical" evidence="6">
    <location>
        <begin position="6"/>
        <end position="28"/>
    </location>
</feature>
<dbReference type="RefSeq" id="WP_097001145.1">
    <property type="nucleotide sequence ID" value="NZ_OBEI01000012.1"/>
</dbReference>
<keyword evidence="4 6" id="KW-1133">Transmembrane helix</keyword>
<protein>
    <submittedName>
        <fullName evidence="7">Threonine/homoserine/homoserine lactone efflux protein</fullName>
    </submittedName>
</protein>
<keyword evidence="8" id="KW-1185">Reference proteome</keyword>
<keyword evidence="3 6" id="KW-0812">Transmembrane</keyword>
<evidence type="ECO:0000256" key="4">
    <source>
        <dbReference type="ARBA" id="ARBA00022989"/>
    </source>
</evidence>
<name>A0A285NQ50_9AQUI</name>
<organism evidence="7 8">
    <name type="scientific">Persephonella hydrogeniphila</name>
    <dbReference type="NCBI Taxonomy" id="198703"/>
    <lineage>
        <taxon>Bacteria</taxon>
        <taxon>Pseudomonadati</taxon>
        <taxon>Aquificota</taxon>
        <taxon>Aquificia</taxon>
        <taxon>Aquificales</taxon>
        <taxon>Hydrogenothermaceae</taxon>
        <taxon>Persephonella</taxon>
    </lineage>
</organism>
<dbReference type="GO" id="GO:0005886">
    <property type="term" value="C:plasma membrane"/>
    <property type="evidence" value="ECO:0007669"/>
    <property type="project" value="UniProtKB-SubCell"/>
</dbReference>
<proteinExistence type="predicted"/>
<evidence type="ECO:0000313" key="7">
    <source>
        <dbReference type="EMBL" id="SNZ11097.1"/>
    </source>
</evidence>
<evidence type="ECO:0000256" key="2">
    <source>
        <dbReference type="ARBA" id="ARBA00022475"/>
    </source>
</evidence>
<feature type="transmembrane region" description="Helical" evidence="6">
    <location>
        <begin position="171"/>
        <end position="191"/>
    </location>
</feature>
<keyword evidence="2" id="KW-1003">Cell membrane</keyword>
<dbReference type="PANTHER" id="PTHR38825:SF2">
    <property type="entry name" value="LYSINE TRANSPORTER LYSE"/>
    <property type="match status" value="1"/>
</dbReference>
<feature type="transmembrane region" description="Helical" evidence="6">
    <location>
        <begin position="67"/>
        <end position="87"/>
    </location>
</feature>
<evidence type="ECO:0000256" key="6">
    <source>
        <dbReference type="SAM" id="Phobius"/>
    </source>
</evidence>